<dbReference type="AlphaFoldDB" id="A0A1R1XXP2"/>
<dbReference type="EMBL" id="LSSM01003002">
    <property type="protein sequence ID" value="OMJ19457.1"/>
    <property type="molecule type" value="Genomic_DNA"/>
</dbReference>
<dbReference type="OrthoDB" id="5514357at2759"/>
<gene>
    <name evidence="1" type="ORF">AYI69_g6613</name>
</gene>
<comment type="caution">
    <text evidence="1">The sequence shown here is derived from an EMBL/GenBank/DDBJ whole genome shotgun (WGS) entry which is preliminary data.</text>
</comment>
<reference evidence="2" key="1">
    <citation type="submission" date="2017-01" db="EMBL/GenBank/DDBJ databases">
        <authorList>
            <person name="Wang Y."/>
            <person name="White M."/>
            <person name="Kvist S."/>
            <person name="Moncalvo J.-M."/>
        </authorList>
    </citation>
    <scope>NUCLEOTIDE SEQUENCE [LARGE SCALE GENOMIC DNA]</scope>
    <source>
        <strain evidence="2">ID-206-W2</strain>
    </source>
</reference>
<protein>
    <submittedName>
        <fullName evidence="1">Uncharacterized protein</fullName>
    </submittedName>
</protein>
<keyword evidence="2" id="KW-1185">Reference proteome</keyword>
<organism evidence="1 2">
    <name type="scientific">Smittium culicis</name>
    <dbReference type="NCBI Taxonomy" id="133412"/>
    <lineage>
        <taxon>Eukaryota</taxon>
        <taxon>Fungi</taxon>
        <taxon>Fungi incertae sedis</taxon>
        <taxon>Zoopagomycota</taxon>
        <taxon>Kickxellomycotina</taxon>
        <taxon>Harpellomycetes</taxon>
        <taxon>Harpellales</taxon>
        <taxon>Legeriomycetaceae</taxon>
        <taxon>Smittium</taxon>
    </lineage>
</organism>
<name>A0A1R1XXP2_9FUNG</name>
<evidence type="ECO:0000313" key="2">
    <source>
        <dbReference type="Proteomes" id="UP000187429"/>
    </source>
</evidence>
<proteinExistence type="predicted"/>
<dbReference type="Proteomes" id="UP000187429">
    <property type="component" value="Unassembled WGS sequence"/>
</dbReference>
<evidence type="ECO:0000313" key="1">
    <source>
        <dbReference type="EMBL" id="OMJ19457.1"/>
    </source>
</evidence>
<accession>A0A1R1XXP2</accession>
<sequence>MDIDNVSEQNIVTYKDMNTTELSRQVYEMQKTINMLNQKVENHQDEMYLIYSELLNDLIILAWRTLENDYSPKRGEGWASYLQRLSADTNALRIRDLRPHDIEFLATREKEIWHRDRHEFVVSKRRCLALIKSDCLQKDRGHYMRFFRYIVDHNANFVAPLPTHFFKLI</sequence>